<dbReference type="Proteomes" id="UP000013525">
    <property type="component" value="Unassembled WGS sequence"/>
</dbReference>
<dbReference type="SMART" id="SM01008">
    <property type="entry name" value="Ald_Xan_dh_C"/>
    <property type="match status" value="1"/>
</dbReference>
<dbReference type="GO" id="GO:0005506">
    <property type="term" value="F:iron ion binding"/>
    <property type="evidence" value="ECO:0007669"/>
    <property type="project" value="InterPro"/>
</dbReference>
<dbReference type="InterPro" id="IPR000674">
    <property type="entry name" value="Ald_Oxase/Xan_DH_a/b"/>
</dbReference>
<dbReference type="Gene3D" id="3.90.1170.50">
    <property type="entry name" value="Aldehyde oxidase/xanthine dehydrogenase, a/b hammerhead"/>
    <property type="match status" value="1"/>
</dbReference>
<keyword evidence="1" id="KW-0500">Molybdenum</keyword>
<dbReference type="InterPro" id="IPR037165">
    <property type="entry name" value="AldOxase/xan_DH_Mopterin-bd_sf"/>
</dbReference>
<dbReference type="Pfam" id="PF02738">
    <property type="entry name" value="MoCoBD_1"/>
    <property type="match status" value="1"/>
</dbReference>
<proteinExistence type="predicted"/>
<sequence>MTAVHRWNRVGADGPRVDGELKVRGEAPYAYEQDAGERAYLAPIRSTIARGTVTTMDVDTVRTMDGVLLVLTPWNAPALADTSDAEFAVLQDIEVHFHGELIGAVVAETPEIAADAAARVTVEYDIRTQDSAFFADHPAAYEPDDLNGVTPVDESVGDVDAALAAAVHRVDEWYSTPEEHNNPMEPHATVARWEPDSGTLTMYDSTQVASSVSYEVARVLGMDTGDVRVVSPFVGGGFGSKGSPHAHNVLAAMAARELPGRAVTFALTRRQMFEIVGYRSPTVSHVQLGTDADGRLTALAHDSFSQTARVKEFAENASTVSRSVYATESRRTTHRMVPLDVPIPFWMRAPGESPGMFAVETALDELAHSAGIDPVELRIRNDAPVDPASGNPWSSRRLVECLRRGAEVFGWEGRDPRPALRRDGRWLVGTGMASAYYPHLINPGTRVSIRALPEGRYAVSTAAADIGQGAWTALTAIAADALGVDPDRISLHIGDSALPRAAVAGGSSGTATWGTTIVAAAEEFRAKYGDDPDIDDAVTTRTPELPQLERTTPASFGAHFVEVRVDADTGEVRVPRMRSVYSVGRVINPRTVRSQFLGGMIMGISMALQEHSVRDARFGHIVTADLAQYHFPVNADIEDIDAQWLDESDDVASPMGSRGAGEIGIVGSAAAVGNAVWHATGARLRSLPIQCDALLPHLPD</sequence>
<dbReference type="Gene3D" id="3.30.365.10">
    <property type="entry name" value="Aldehyde oxidase/xanthine dehydrogenase, molybdopterin binding domain"/>
    <property type="match status" value="4"/>
</dbReference>
<dbReference type="RefSeq" id="WP_010838740.1">
    <property type="nucleotide sequence ID" value="NZ_APMY01000078.1"/>
</dbReference>
<feature type="domain" description="Aldehyde oxidase/xanthine dehydrogenase a/b hammerhead" evidence="3">
    <location>
        <begin position="24"/>
        <end position="128"/>
    </location>
</feature>
<dbReference type="PATRIC" id="fig|1273125.3.peg.2571"/>
<evidence type="ECO:0000313" key="4">
    <source>
        <dbReference type="EMBL" id="EOM75936.1"/>
    </source>
</evidence>
<dbReference type="EMBL" id="APMY01000078">
    <property type="protein sequence ID" value="EOM75936.1"/>
    <property type="molecule type" value="Genomic_DNA"/>
</dbReference>
<dbReference type="AlphaFoldDB" id="R7WKU9"/>
<dbReference type="Pfam" id="PF01315">
    <property type="entry name" value="Ald_Xan_dh_C"/>
    <property type="match status" value="1"/>
</dbReference>
<dbReference type="Pfam" id="PF20256">
    <property type="entry name" value="MoCoBD_2"/>
    <property type="match status" value="2"/>
</dbReference>
<dbReference type="SUPFAM" id="SSF54665">
    <property type="entry name" value="CO dehydrogenase molybdoprotein N-domain-like"/>
    <property type="match status" value="1"/>
</dbReference>
<protein>
    <submittedName>
        <fullName evidence="4">Xanthine dehydrogenase molybdopterin binding protein</fullName>
    </submittedName>
</protein>
<evidence type="ECO:0000256" key="1">
    <source>
        <dbReference type="ARBA" id="ARBA00022505"/>
    </source>
</evidence>
<dbReference type="InterPro" id="IPR008274">
    <property type="entry name" value="AldOxase/xan_DH_MoCoBD1"/>
</dbReference>
<reference evidence="4 5" key="1">
    <citation type="journal article" date="2013" name="Genome Announc.">
        <title>Draft Genome Sequence of Rhodococcus rhodnii Strain LMG5362, a Symbiont of Rhodnius prolixus (Hemiptera, Reduviidae, Triatominae), the Principle Vector of Trypanosoma cruzi.</title>
        <authorList>
            <person name="Pachebat J.A."/>
            <person name="van Keulen G."/>
            <person name="Whitten M.M."/>
            <person name="Girdwood S."/>
            <person name="Del Sol R."/>
            <person name="Dyson P.J."/>
            <person name="Facey P.D."/>
        </authorList>
    </citation>
    <scope>NUCLEOTIDE SEQUENCE [LARGE SCALE GENOMIC DNA]</scope>
    <source>
        <strain evidence="4 5">LMG 5362</strain>
    </source>
</reference>
<dbReference type="GO" id="GO:0016491">
    <property type="term" value="F:oxidoreductase activity"/>
    <property type="evidence" value="ECO:0007669"/>
    <property type="project" value="UniProtKB-KW"/>
</dbReference>
<dbReference type="InterPro" id="IPR046867">
    <property type="entry name" value="AldOxase/xan_DH_MoCoBD2"/>
</dbReference>
<evidence type="ECO:0000259" key="3">
    <source>
        <dbReference type="SMART" id="SM01008"/>
    </source>
</evidence>
<organism evidence="4 5">
    <name type="scientific">Rhodococcus rhodnii LMG 5362</name>
    <dbReference type="NCBI Taxonomy" id="1273125"/>
    <lineage>
        <taxon>Bacteria</taxon>
        <taxon>Bacillati</taxon>
        <taxon>Actinomycetota</taxon>
        <taxon>Actinomycetes</taxon>
        <taxon>Mycobacteriales</taxon>
        <taxon>Nocardiaceae</taxon>
        <taxon>Rhodococcus</taxon>
    </lineage>
</organism>
<evidence type="ECO:0000256" key="2">
    <source>
        <dbReference type="ARBA" id="ARBA00023002"/>
    </source>
</evidence>
<dbReference type="PANTHER" id="PTHR11908">
    <property type="entry name" value="XANTHINE DEHYDROGENASE"/>
    <property type="match status" value="1"/>
</dbReference>
<dbReference type="SUPFAM" id="SSF56003">
    <property type="entry name" value="Molybdenum cofactor-binding domain"/>
    <property type="match status" value="1"/>
</dbReference>
<dbReference type="InterPro" id="IPR016208">
    <property type="entry name" value="Ald_Oxase/xanthine_DH-like"/>
</dbReference>
<dbReference type="eggNOG" id="COG1529">
    <property type="taxonomic scope" value="Bacteria"/>
</dbReference>
<name>R7WKU9_9NOCA</name>
<dbReference type="InterPro" id="IPR036856">
    <property type="entry name" value="Ald_Oxase/Xan_DH_a/b_sf"/>
</dbReference>
<gene>
    <name evidence="4" type="ORF">Rrhod_2690</name>
</gene>
<evidence type="ECO:0000313" key="5">
    <source>
        <dbReference type="Proteomes" id="UP000013525"/>
    </source>
</evidence>
<keyword evidence="2" id="KW-0560">Oxidoreductase</keyword>
<dbReference type="PANTHER" id="PTHR11908:SF132">
    <property type="entry name" value="ALDEHYDE OXIDASE 1-RELATED"/>
    <property type="match status" value="1"/>
</dbReference>
<keyword evidence="5" id="KW-1185">Reference proteome</keyword>
<accession>R7WKU9</accession>
<comment type="caution">
    <text evidence="4">The sequence shown here is derived from an EMBL/GenBank/DDBJ whole genome shotgun (WGS) entry which is preliminary data.</text>
</comment>